<protein>
    <submittedName>
        <fullName evidence="2">Uncharacterized protein</fullName>
    </submittedName>
</protein>
<dbReference type="RefSeq" id="WP_021599636.1">
    <property type="nucleotide sequence ID" value="NZ_CP083237.1"/>
</dbReference>
<accession>A0A1I5WEU3</accession>
<dbReference type="Proteomes" id="UP000183413">
    <property type="component" value="Unassembled WGS sequence"/>
</dbReference>
<reference evidence="2 3" key="1">
    <citation type="submission" date="2016-10" db="EMBL/GenBank/DDBJ databases">
        <authorList>
            <person name="de Groot N.N."/>
        </authorList>
    </citation>
    <scope>NUCLEOTIDE SEQUENCE [LARGE SCALE GENOMIC DNA]</scope>
    <source>
        <strain evidence="2 3">DSM 43067</strain>
    </source>
</reference>
<evidence type="ECO:0000313" key="3">
    <source>
        <dbReference type="Proteomes" id="UP000183413"/>
    </source>
</evidence>
<dbReference type="InParanoid" id="A0A1I5WEU3"/>
<dbReference type="AlphaFoldDB" id="A0A1I5WEU3"/>
<dbReference type="OrthoDB" id="3402203at2"/>
<dbReference type="eggNOG" id="ENOG5033AEV">
    <property type="taxonomic scope" value="Bacteria"/>
</dbReference>
<organism evidence="2 3">
    <name type="scientific">Actinomadura madurae</name>
    <dbReference type="NCBI Taxonomy" id="1993"/>
    <lineage>
        <taxon>Bacteria</taxon>
        <taxon>Bacillati</taxon>
        <taxon>Actinomycetota</taxon>
        <taxon>Actinomycetes</taxon>
        <taxon>Streptosporangiales</taxon>
        <taxon>Thermomonosporaceae</taxon>
        <taxon>Actinomadura</taxon>
    </lineage>
</organism>
<dbReference type="Pfam" id="PF19450">
    <property type="entry name" value="DUF5988"/>
    <property type="match status" value="1"/>
</dbReference>
<dbReference type="InterPro" id="IPR046030">
    <property type="entry name" value="DUF5988"/>
</dbReference>
<gene>
    <name evidence="2" type="ORF">SAMN04489713_123126</name>
</gene>
<dbReference type="EMBL" id="FOVH01000023">
    <property type="protein sequence ID" value="SFQ18264.1"/>
    <property type="molecule type" value="Genomic_DNA"/>
</dbReference>
<evidence type="ECO:0000256" key="1">
    <source>
        <dbReference type="SAM" id="MobiDB-lite"/>
    </source>
</evidence>
<dbReference type="GeneID" id="99647838"/>
<keyword evidence="3" id="KW-1185">Reference proteome</keyword>
<proteinExistence type="predicted"/>
<evidence type="ECO:0000313" key="2">
    <source>
        <dbReference type="EMBL" id="SFQ18264.1"/>
    </source>
</evidence>
<sequence>MDTSLKAFLEGGPADLPHRIVGITPPGAELRLPFRGGYEHFRATSRHRDTPEGRLPVFRWSGRTSAPGSL</sequence>
<feature type="region of interest" description="Disordered" evidence="1">
    <location>
        <begin position="46"/>
        <end position="70"/>
    </location>
</feature>
<name>A0A1I5WEU3_9ACTN</name>